<dbReference type="InterPro" id="IPR039437">
    <property type="entry name" value="FrzH/put_lumazine-bd"/>
</dbReference>
<name>A0ABS9EE29_9HYPH</name>
<protein>
    <submittedName>
        <fullName evidence="1">Nuclear transport factor 2 family protein</fullName>
    </submittedName>
</protein>
<dbReference type="EMBL" id="JAKGTI010000003">
    <property type="protein sequence ID" value="MCF4099663.1"/>
    <property type="molecule type" value="Genomic_DNA"/>
</dbReference>
<dbReference type="Proteomes" id="UP001201217">
    <property type="component" value="Unassembled WGS sequence"/>
</dbReference>
<keyword evidence="2" id="KW-1185">Reference proteome</keyword>
<comment type="caution">
    <text evidence="1">The sequence shown here is derived from an EMBL/GenBank/DDBJ whole genome shotgun (WGS) entry which is preliminary data.</text>
</comment>
<gene>
    <name evidence="1" type="ORF">L1I42_14300</name>
</gene>
<dbReference type="InterPro" id="IPR032710">
    <property type="entry name" value="NTF2-like_dom_sf"/>
</dbReference>
<evidence type="ECO:0000313" key="2">
    <source>
        <dbReference type="Proteomes" id="UP001201217"/>
    </source>
</evidence>
<proteinExistence type="predicted"/>
<dbReference type="Gene3D" id="3.10.450.50">
    <property type="match status" value="1"/>
</dbReference>
<accession>A0ABS9EE29</accession>
<organism evidence="1 2">
    <name type="scientific">Maritalea mediterranea</name>
    <dbReference type="NCBI Taxonomy" id="2909667"/>
    <lineage>
        <taxon>Bacteria</taxon>
        <taxon>Pseudomonadati</taxon>
        <taxon>Pseudomonadota</taxon>
        <taxon>Alphaproteobacteria</taxon>
        <taxon>Hyphomicrobiales</taxon>
        <taxon>Devosiaceae</taxon>
        <taxon>Maritalea</taxon>
    </lineage>
</organism>
<sequence>MQTVQPQLQDSPAPTAQQIEALLPVLQDYFDGLYTCDLDIFKRIFHPRAVYATADETPLLYRDMPTYFEVLAQRQSPASRGEERHDVIDQIQFAGANTAFAQVRCRIGTKQFVDFLTLVREGGQWKIMAKIFHIQENN</sequence>
<dbReference type="SUPFAM" id="SSF54427">
    <property type="entry name" value="NTF2-like"/>
    <property type="match status" value="1"/>
</dbReference>
<dbReference type="Pfam" id="PF12893">
    <property type="entry name" value="Lumazine_bd_2"/>
    <property type="match status" value="1"/>
</dbReference>
<evidence type="ECO:0000313" key="1">
    <source>
        <dbReference type="EMBL" id="MCF4099663.1"/>
    </source>
</evidence>
<dbReference type="RefSeq" id="WP_236115345.1">
    <property type="nucleotide sequence ID" value="NZ_JAKGTI010000003.1"/>
</dbReference>
<reference evidence="1 2" key="1">
    <citation type="submission" date="2022-01" db="EMBL/GenBank/DDBJ databases">
        <title>Maritalea mediterranea sp. nov., isolated from marine plastic residues from the Malva-rosa beach (Valencia, Spain).</title>
        <authorList>
            <person name="Vidal-Verdu A."/>
            <person name="Molina-Menor E."/>
            <person name="Pascual J."/>
            <person name="Pereto J."/>
            <person name="Porcar M."/>
        </authorList>
    </citation>
    <scope>NUCLEOTIDE SEQUENCE [LARGE SCALE GENOMIC DNA]</scope>
    <source>
        <strain evidence="1 2">P4.10X</strain>
    </source>
</reference>